<dbReference type="CDD" id="cd16917">
    <property type="entry name" value="HATPase_UhpB-NarQ-NarX-like"/>
    <property type="match status" value="1"/>
</dbReference>
<dbReference type="InterPro" id="IPR011712">
    <property type="entry name" value="Sig_transdc_His_kin_sub3_dim/P"/>
</dbReference>
<dbReference type="InterPro" id="IPR036890">
    <property type="entry name" value="HATPase_C_sf"/>
</dbReference>
<evidence type="ECO:0000256" key="3">
    <source>
        <dbReference type="ARBA" id="ARBA00004496"/>
    </source>
</evidence>
<dbReference type="PIRSF" id="PIRSF037434">
    <property type="entry name" value="STHK_ChrS"/>
    <property type="match status" value="1"/>
</dbReference>
<keyword evidence="17" id="KW-0812">Transmembrane</keyword>
<keyword evidence="17" id="KW-1133">Transmembrane helix</keyword>
<comment type="subcellular location">
    <subcellularLocation>
        <location evidence="3">Cytoplasm</location>
    </subcellularLocation>
</comment>
<keyword evidence="7" id="KW-0963">Cytoplasm</keyword>
<evidence type="ECO:0000256" key="16">
    <source>
        <dbReference type="SAM" id="MobiDB-lite"/>
    </source>
</evidence>
<accession>A0ABT4UAA7</accession>
<dbReference type="PRINTS" id="PR00344">
    <property type="entry name" value="BCTRLSENSOR"/>
</dbReference>
<dbReference type="InterPro" id="IPR050482">
    <property type="entry name" value="Sensor_HK_TwoCompSys"/>
</dbReference>
<evidence type="ECO:0000256" key="7">
    <source>
        <dbReference type="ARBA" id="ARBA00022490"/>
    </source>
</evidence>
<dbReference type="Gene3D" id="1.20.5.1930">
    <property type="match status" value="1"/>
</dbReference>
<dbReference type="InterPro" id="IPR005467">
    <property type="entry name" value="His_kinase_dom"/>
</dbReference>
<evidence type="ECO:0000256" key="9">
    <source>
        <dbReference type="ARBA" id="ARBA00022723"/>
    </source>
</evidence>
<evidence type="ECO:0000256" key="15">
    <source>
        <dbReference type="ARBA" id="ARBA00030800"/>
    </source>
</evidence>
<dbReference type="Pfam" id="PF07730">
    <property type="entry name" value="HisKA_3"/>
    <property type="match status" value="1"/>
</dbReference>
<evidence type="ECO:0000256" key="8">
    <source>
        <dbReference type="ARBA" id="ARBA00022679"/>
    </source>
</evidence>
<evidence type="ECO:0000256" key="5">
    <source>
        <dbReference type="ARBA" id="ARBA00017322"/>
    </source>
</evidence>
<evidence type="ECO:0000256" key="4">
    <source>
        <dbReference type="ARBA" id="ARBA00012438"/>
    </source>
</evidence>
<comment type="function">
    <text evidence="14">Member of the two-component regulatory system NreB/NreC involved in the control of dissimilatory nitrate/nitrite reduction in response to oxygen. NreB functions as a direct oxygen sensor histidine kinase which is autophosphorylated, in the absence of oxygen, probably at the conserved histidine residue, and transfers its phosphate group probably to a conserved aspartate residue of NreC. NreB/NreC activates the expression of the nitrate (narGHJI) and nitrite (nir) reductase operons, as well as the putative nitrate transporter gene narT.</text>
</comment>
<keyword evidence="6" id="KW-0004">4Fe-4S</keyword>
<feature type="domain" description="Histidine kinase" evidence="18">
    <location>
        <begin position="189"/>
        <end position="397"/>
    </location>
</feature>
<feature type="transmembrane region" description="Helical" evidence="17">
    <location>
        <begin position="106"/>
        <end position="124"/>
    </location>
</feature>
<keyword evidence="13" id="KW-0411">Iron-sulfur</keyword>
<comment type="cofactor">
    <cofactor evidence="2">
        <name>[4Fe-4S] cluster</name>
        <dbReference type="ChEBI" id="CHEBI:49883"/>
    </cofactor>
</comment>
<dbReference type="SUPFAM" id="SSF55874">
    <property type="entry name" value="ATPase domain of HSP90 chaperone/DNA topoisomerase II/histidine kinase"/>
    <property type="match status" value="1"/>
</dbReference>
<feature type="region of interest" description="Disordered" evidence="16">
    <location>
        <begin position="378"/>
        <end position="422"/>
    </location>
</feature>
<evidence type="ECO:0000256" key="17">
    <source>
        <dbReference type="SAM" id="Phobius"/>
    </source>
</evidence>
<dbReference type="EMBL" id="JAQFWQ010000095">
    <property type="protein sequence ID" value="MDA2813896.1"/>
    <property type="molecule type" value="Genomic_DNA"/>
</dbReference>
<dbReference type="GO" id="GO:0016301">
    <property type="term" value="F:kinase activity"/>
    <property type="evidence" value="ECO:0007669"/>
    <property type="project" value="UniProtKB-KW"/>
</dbReference>
<organism evidence="19 20">
    <name type="scientific">Nocardiopsis endophytica</name>
    <dbReference type="NCBI Taxonomy" id="3018445"/>
    <lineage>
        <taxon>Bacteria</taxon>
        <taxon>Bacillati</taxon>
        <taxon>Actinomycetota</taxon>
        <taxon>Actinomycetes</taxon>
        <taxon>Streptosporangiales</taxon>
        <taxon>Nocardiopsidaceae</taxon>
        <taxon>Nocardiopsis</taxon>
    </lineage>
</organism>
<name>A0ABT4UAA7_9ACTN</name>
<evidence type="ECO:0000259" key="18">
    <source>
        <dbReference type="PROSITE" id="PS50109"/>
    </source>
</evidence>
<feature type="transmembrane region" description="Helical" evidence="17">
    <location>
        <begin position="131"/>
        <end position="150"/>
    </location>
</feature>
<dbReference type="PANTHER" id="PTHR24421:SF62">
    <property type="entry name" value="SENSORY TRANSDUCTION HISTIDINE KINASE"/>
    <property type="match status" value="1"/>
</dbReference>
<evidence type="ECO:0000313" key="20">
    <source>
        <dbReference type="Proteomes" id="UP001527866"/>
    </source>
</evidence>
<evidence type="ECO:0000256" key="6">
    <source>
        <dbReference type="ARBA" id="ARBA00022485"/>
    </source>
</evidence>
<evidence type="ECO:0000256" key="1">
    <source>
        <dbReference type="ARBA" id="ARBA00000085"/>
    </source>
</evidence>
<proteinExistence type="predicted"/>
<dbReference type="Gene3D" id="3.30.565.10">
    <property type="entry name" value="Histidine kinase-like ATPase, C-terminal domain"/>
    <property type="match status" value="1"/>
</dbReference>
<keyword evidence="12" id="KW-0902">Two-component regulatory system</keyword>
<dbReference type="Pfam" id="PF02518">
    <property type="entry name" value="HATPase_c"/>
    <property type="match status" value="1"/>
</dbReference>
<protein>
    <recommendedName>
        <fullName evidence="5">Oxygen sensor histidine kinase NreB</fullName>
        <ecNumber evidence="4">2.7.13.3</ecNumber>
    </recommendedName>
    <alternativeName>
        <fullName evidence="15">Nitrogen regulation protein B</fullName>
    </alternativeName>
</protein>
<evidence type="ECO:0000256" key="2">
    <source>
        <dbReference type="ARBA" id="ARBA00001966"/>
    </source>
</evidence>
<gene>
    <name evidence="19" type="ORF">O4J56_24845</name>
</gene>
<keyword evidence="20" id="KW-1185">Reference proteome</keyword>
<dbReference type="PROSITE" id="PS50109">
    <property type="entry name" value="HIS_KIN"/>
    <property type="match status" value="1"/>
</dbReference>
<dbReference type="Proteomes" id="UP001527866">
    <property type="component" value="Unassembled WGS sequence"/>
</dbReference>
<keyword evidence="8" id="KW-0808">Transferase</keyword>
<keyword evidence="9" id="KW-0479">Metal-binding</keyword>
<evidence type="ECO:0000256" key="13">
    <source>
        <dbReference type="ARBA" id="ARBA00023014"/>
    </source>
</evidence>
<evidence type="ECO:0000256" key="14">
    <source>
        <dbReference type="ARBA" id="ARBA00024827"/>
    </source>
</evidence>
<dbReference type="PANTHER" id="PTHR24421">
    <property type="entry name" value="NITRATE/NITRITE SENSOR PROTEIN NARX-RELATED"/>
    <property type="match status" value="1"/>
</dbReference>
<dbReference type="InterPro" id="IPR017205">
    <property type="entry name" value="Sig_transdc_His_kinase_ChrS"/>
</dbReference>
<dbReference type="SMART" id="SM00387">
    <property type="entry name" value="HATPase_c"/>
    <property type="match status" value="1"/>
</dbReference>
<comment type="catalytic activity">
    <reaction evidence="1">
        <text>ATP + protein L-histidine = ADP + protein N-phospho-L-histidine.</text>
        <dbReference type="EC" id="2.7.13.3"/>
    </reaction>
</comment>
<dbReference type="EC" id="2.7.13.3" evidence="4"/>
<reference evidence="19 20" key="1">
    <citation type="submission" date="2023-01" db="EMBL/GenBank/DDBJ databases">
        <title>Draft genome sequence of Nocardiopsis sp. RSe5-2 isolated from halophytes.</title>
        <authorList>
            <person name="Duangmal K."/>
            <person name="Chantavorakit T."/>
        </authorList>
    </citation>
    <scope>NUCLEOTIDE SEQUENCE [LARGE SCALE GENOMIC DNA]</scope>
    <source>
        <strain evidence="19 20">RSe5-2</strain>
    </source>
</reference>
<dbReference type="InterPro" id="IPR004358">
    <property type="entry name" value="Sig_transdc_His_kin-like_C"/>
</dbReference>
<feature type="transmembrane region" description="Helical" evidence="17">
    <location>
        <begin position="35"/>
        <end position="55"/>
    </location>
</feature>
<dbReference type="RefSeq" id="WP_270689104.1">
    <property type="nucleotide sequence ID" value="NZ_JAQFWQ010000095.1"/>
</dbReference>
<evidence type="ECO:0000256" key="10">
    <source>
        <dbReference type="ARBA" id="ARBA00022777"/>
    </source>
</evidence>
<evidence type="ECO:0000256" key="11">
    <source>
        <dbReference type="ARBA" id="ARBA00023004"/>
    </source>
</evidence>
<dbReference type="InterPro" id="IPR003594">
    <property type="entry name" value="HATPase_dom"/>
</dbReference>
<evidence type="ECO:0000256" key="12">
    <source>
        <dbReference type="ARBA" id="ARBA00023012"/>
    </source>
</evidence>
<keyword evidence="10 19" id="KW-0418">Kinase</keyword>
<keyword evidence="17" id="KW-0472">Membrane</keyword>
<evidence type="ECO:0000313" key="19">
    <source>
        <dbReference type="EMBL" id="MDA2813896.1"/>
    </source>
</evidence>
<sequence>MTPTLRVLAWCLHLLVAGLLALVAGRAVLDGRPDAWAVAAAAAATGAVYAAGPLIPRVAASRRASAVWLAVLGAFWLVLLVLSAEAVWLAFPLYLVQLHLLSRRGGLAAVAATAVAAIAAFAAHQGGPAPAAALGPTLGAAVAVAVVWSYQALYRESEKRRRLIEELTETRADLARAQHTAGVLAERERLAREIHDTLAQGFSSIQLLLTAAGRALPDRPEAATAHVDRARQAAADNLAEARRLVAALTPPDLEGRSLPDALERLCDTASERHPVTARFHLEGTPVPLPTALEVELLRIAQSALGNTVRHAQAAHADVTLRFTGGAPDAEAEPGAELEVADDGTGFDAALPHAPDAESGGFGLAAMRARMRALGGSFTVDTAPARGTTVTARVPVAPPDDPTALEQGPGRREDGGAPAKRPT</sequence>
<comment type="caution">
    <text evidence="19">The sequence shown here is derived from an EMBL/GenBank/DDBJ whole genome shotgun (WGS) entry which is preliminary data.</text>
</comment>
<feature type="transmembrane region" description="Helical" evidence="17">
    <location>
        <begin position="67"/>
        <end position="94"/>
    </location>
</feature>
<keyword evidence="11" id="KW-0408">Iron</keyword>